<dbReference type="Gene3D" id="2.60.40.10">
    <property type="entry name" value="Immunoglobulins"/>
    <property type="match status" value="1"/>
</dbReference>
<name>A0A5B8U3S4_9ACTN</name>
<feature type="domain" description="CARDB" evidence="2">
    <location>
        <begin position="144"/>
        <end position="242"/>
    </location>
</feature>
<keyword evidence="1" id="KW-0732">Signal</keyword>
<proteinExistence type="predicted"/>
<gene>
    <name evidence="3" type="ORF">FSW04_09070</name>
</gene>
<keyword evidence="4" id="KW-1185">Reference proteome</keyword>
<dbReference type="Proteomes" id="UP000321805">
    <property type="component" value="Chromosome"/>
</dbReference>
<organism evidence="3 4">
    <name type="scientific">Baekduia soli</name>
    <dbReference type="NCBI Taxonomy" id="496014"/>
    <lineage>
        <taxon>Bacteria</taxon>
        <taxon>Bacillati</taxon>
        <taxon>Actinomycetota</taxon>
        <taxon>Thermoleophilia</taxon>
        <taxon>Solirubrobacterales</taxon>
        <taxon>Baekduiaceae</taxon>
        <taxon>Baekduia</taxon>
    </lineage>
</organism>
<dbReference type="AlphaFoldDB" id="A0A5B8U3S4"/>
<dbReference type="RefSeq" id="WP_146918472.1">
    <property type="nucleotide sequence ID" value="NZ_CP042430.1"/>
</dbReference>
<dbReference type="OrthoDB" id="5243971at2"/>
<sequence length="247" mass="25438">MRRLLLIIGCAAVALGAAAGPAVAAGRVALAARVTACTTGVDPADRAVAFTGSMPATAGSRSMQMRFVLLQRRGATGTFRAVDVPDWGGWEHSGPGRAGFVFTRRIASLLAPAGYRAAVYFRWLDRRGRVQRMLHRTTPACEQPDLRPELAFAGLTAVATPTGAAYTVAVGNDGRSTAAPFTVALAIDGVPAGTLVLGPLAADARSAGTLPAARCRPGSTLTVTVDAGGVVDESDETDNVVQRPCPL</sequence>
<dbReference type="InterPro" id="IPR011635">
    <property type="entry name" value="CARDB"/>
</dbReference>
<evidence type="ECO:0000256" key="1">
    <source>
        <dbReference type="SAM" id="SignalP"/>
    </source>
</evidence>
<reference evidence="3 4" key="1">
    <citation type="journal article" date="2018" name="J. Microbiol.">
        <title>Baekduia soli gen. nov., sp. nov., a novel bacterium isolated from the soil of Baekdu Mountain and proposal of a novel family name, Baekduiaceae fam. nov.</title>
        <authorList>
            <person name="An D.S."/>
            <person name="Siddiqi M.Z."/>
            <person name="Kim K.H."/>
            <person name="Yu H.S."/>
            <person name="Im W.T."/>
        </authorList>
    </citation>
    <scope>NUCLEOTIDE SEQUENCE [LARGE SCALE GENOMIC DNA]</scope>
    <source>
        <strain evidence="3 4">BR7-21</strain>
    </source>
</reference>
<accession>A0A5B8U3S4</accession>
<dbReference type="Pfam" id="PF07705">
    <property type="entry name" value="CARDB"/>
    <property type="match status" value="1"/>
</dbReference>
<protein>
    <recommendedName>
        <fullName evidence="2">CARDB domain-containing protein</fullName>
    </recommendedName>
</protein>
<evidence type="ECO:0000259" key="2">
    <source>
        <dbReference type="Pfam" id="PF07705"/>
    </source>
</evidence>
<dbReference type="KEGG" id="bsol:FSW04_09070"/>
<evidence type="ECO:0000313" key="4">
    <source>
        <dbReference type="Proteomes" id="UP000321805"/>
    </source>
</evidence>
<feature type="chain" id="PRO_5022969895" description="CARDB domain-containing protein" evidence="1">
    <location>
        <begin position="25"/>
        <end position="247"/>
    </location>
</feature>
<dbReference type="EMBL" id="CP042430">
    <property type="protein sequence ID" value="QEC47709.1"/>
    <property type="molecule type" value="Genomic_DNA"/>
</dbReference>
<dbReference type="InterPro" id="IPR013783">
    <property type="entry name" value="Ig-like_fold"/>
</dbReference>
<evidence type="ECO:0000313" key="3">
    <source>
        <dbReference type="EMBL" id="QEC47709.1"/>
    </source>
</evidence>
<feature type="signal peptide" evidence="1">
    <location>
        <begin position="1"/>
        <end position="24"/>
    </location>
</feature>
<dbReference type="GO" id="GO:0005975">
    <property type="term" value="P:carbohydrate metabolic process"/>
    <property type="evidence" value="ECO:0007669"/>
    <property type="project" value="UniProtKB-ARBA"/>
</dbReference>